<dbReference type="RefSeq" id="WP_280999032.1">
    <property type="nucleotide sequence ID" value="NZ_CP069362.1"/>
</dbReference>
<keyword evidence="4" id="KW-1185">Reference proteome</keyword>
<sequence>MNINLIKSKNTNIYNNLAIEEYILNQNIKDIYLLFWKAKDSVVIGKHQNPWREINFDSDYNFNIARRISGGGAVYHDLGNLNYSVIAPKNYLNSDEIFEFVLEALNNLGIDSYRNYKNDLMHKDFKFSGSAFCIKKNNFLHHGTLLIDSNIEKIKETLKINPAFNTHATISKPSEIINIKEINFCIDDDMIMNNIINVFSKRLKLQTQLIETHYFRDNELIKKHKSWEWIYGRTPKFTVELGNNIYQIENGYIISINEKNMNKKEKFDFKNLLLNV</sequence>
<accession>A0ABY8PQR1</accession>
<name>A0ABY8PQR1_9BACT</name>
<dbReference type="SUPFAM" id="SSF55681">
    <property type="entry name" value="Class II aaRS and biotin synthetases"/>
    <property type="match status" value="1"/>
</dbReference>
<dbReference type="Proteomes" id="UP001232493">
    <property type="component" value="Chromosome"/>
</dbReference>
<dbReference type="InterPro" id="IPR004143">
    <property type="entry name" value="BPL_LPL_catalytic"/>
</dbReference>
<proteinExistence type="predicted"/>
<dbReference type="Gene3D" id="3.30.930.10">
    <property type="entry name" value="Bira Bifunctional Protein, Domain 2"/>
    <property type="match status" value="1"/>
</dbReference>
<dbReference type="PANTHER" id="PTHR12561:SF3">
    <property type="entry name" value="LIPOYLTRANSFERASE 1, MITOCHONDRIAL"/>
    <property type="match status" value="1"/>
</dbReference>
<organism evidence="3 4">
    <name type="scientific">Marinitoga aeolica</name>
    <dbReference type="NCBI Taxonomy" id="2809031"/>
    <lineage>
        <taxon>Bacteria</taxon>
        <taxon>Thermotogati</taxon>
        <taxon>Thermotogota</taxon>
        <taxon>Thermotogae</taxon>
        <taxon>Petrotogales</taxon>
        <taxon>Petrotogaceae</taxon>
        <taxon>Marinitoga</taxon>
    </lineage>
</organism>
<dbReference type="Pfam" id="PF21948">
    <property type="entry name" value="LplA-B_cat"/>
    <property type="match status" value="1"/>
</dbReference>
<dbReference type="PROSITE" id="PS51733">
    <property type="entry name" value="BPL_LPL_CATALYTIC"/>
    <property type="match status" value="1"/>
</dbReference>
<dbReference type="InterPro" id="IPR045864">
    <property type="entry name" value="aa-tRNA-synth_II/BPL/LPL"/>
</dbReference>
<reference evidence="3 4" key="1">
    <citation type="submission" date="2021-02" db="EMBL/GenBank/DDBJ databases">
        <title>Characterization of Marinitoga sp. nov. str. BP5-C20A.</title>
        <authorList>
            <person name="Erauso G."/>
            <person name="Postec A."/>
        </authorList>
    </citation>
    <scope>NUCLEOTIDE SEQUENCE [LARGE SCALE GENOMIC DNA]</scope>
    <source>
        <strain evidence="3 4">BP5-C20A</strain>
    </source>
</reference>
<evidence type="ECO:0000256" key="1">
    <source>
        <dbReference type="ARBA" id="ARBA00005085"/>
    </source>
</evidence>
<dbReference type="CDD" id="cd16443">
    <property type="entry name" value="LplA"/>
    <property type="match status" value="1"/>
</dbReference>
<dbReference type="PANTHER" id="PTHR12561">
    <property type="entry name" value="LIPOATE-PROTEIN LIGASE"/>
    <property type="match status" value="1"/>
</dbReference>
<evidence type="ECO:0000313" key="3">
    <source>
        <dbReference type="EMBL" id="WGS64978.1"/>
    </source>
</evidence>
<evidence type="ECO:0000259" key="2">
    <source>
        <dbReference type="PROSITE" id="PS51733"/>
    </source>
</evidence>
<protein>
    <submittedName>
        <fullName evidence="3">Lipoate--protein ligase family protein</fullName>
    </submittedName>
</protein>
<feature type="domain" description="BPL/LPL catalytic" evidence="2">
    <location>
        <begin position="27"/>
        <end position="207"/>
    </location>
</feature>
<dbReference type="GO" id="GO:0016874">
    <property type="term" value="F:ligase activity"/>
    <property type="evidence" value="ECO:0007669"/>
    <property type="project" value="UniProtKB-KW"/>
</dbReference>
<evidence type="ECO:0000313" key="4">
    <source>
        <dbReference type="Proteomes" id="UP001232493"/>
    </source>
</evidence>
<keyword evidence="3" id="KW-0436">Ligase</keyword>
<comment type="pathway">
    <text evidence="1">Protein modification; protein lipoylation via exogenous pathway; protein N(6)-(lipoyl)lysine from lipoate: step 2/2.</text>
</comment>
<dbReference type="EMBL" id="CP069362">
    <property type="protein sequence ID" value="WGS64978.1"/>
    <property type="molecule type" value="Genomic_DNA"/>
</dbReference>
<dbReference type="InterPro" id="IPR004562">
    <property type="entry name" value="LipoylTrfase_LipoateP_Ligase"/>
</dbReference>
<gene>
    <name evidence="3" type="ORF">JRV97_00025</name>
</gene>